<name>A0A835CEN0_9FABA</name>
<protein>
    <submittedName>
        <fullName evidence="1">Uncharacterized protein</fullName>
    </submittedName>
</protein>
<reference evidence="1" key="1">
    <citation type="submission" date="2020-09" db="EMBL/GenBank/DDBJ databases">
        <title>Genome-Enabled Discovery of Anthraquinone Biosynthesis in Senna tora.</title>
        <authorList>
            <person name="Kang S.-H."/>
            <person name="Pandey R.P."/>
            <person name="Lee C.-M."/>
            <person name="Sim J.-S."/>
            <person name="Jeong J.-T."/>
            <person name="Choi B.-S."/>
            <person name="Jung M."/>
            <person name="Ginzburg D."/>
            <person name="Zhao K."/>
            <person name="Won S.Y."/>
            <person name="Oh T.-J."/>
            <person name="Yu Y."/>
            <person name="Kim N.-H."/>
            <person name="Lee O.R."/>
            <person name="Lee T.-H."/>
            <person name="Bashyal P."/>
            <person name="Kim T.-S."/>
            <person name="Lee W.-H."/>
            <person name="Kawkins C."/>
            <person name="Kim C.-K."/>
            <person name="Kim J.S."/>
            <person name="Ahn B.O."/>
            <person name="Rhee S.Y."/>
            <person name="Sohng J.K."/>
        </authorList>
    </citation>
    <scope>NUCLEOTIDE SEQUENCE</scope>
    <source>
        <tissue evidence="1">Leaf</tissue>
    </source>
</reference>
<dbReference type="EMBL" id="JAAIUW010000004">
    <property type="protein sequence ID" value="KAF7836102.1"/>
    <property type="molecule type" value="Genomic_DNA"/>
</dbReference>
<comment type="caution">
    <text evidence="1">The sequence shown here is derived from an EMBL/GenBank/DDBJ whole genome shotgun (WGS) entry which is preliminary data.</text>
</comment>
<evidence type="ECO:0000313" key="2">
    <source>
        <dbReference type="Proteomes" id="UP000634136"/>
    </source>
</evidence>
<evidence type="ECO:0000313" key="1">
    <source>
        <dbReference type="EMBL" id="KAF7836102.1"/>
    </source>
</evidence>
<sequence length="75" mass="9154">MAMLFGGRLVSGKRWEEGEGYLREKPFLMTQRIKWLYFDPILKRTQLYPTIRFEKAQMYEPYPYNRRNRCSKVGL</sequence>
<keyword evidence="2" id="KW-1185">Reference proteome</keyword>
<dbReference type="AlphaFoldDB" id="A0A835CEN0"/>
<organism evidence="1 2">
    <name type="scientific">Senna tora</name>
    <dbReference type="NCBI Taxonomy" id="362788"/>
    <lineage>
        <taxon>Eukaryota</taxon>
        <taxon>Viridiplantae</taxon>
        <taxon>Streptophyta</taxon>
        <taxon>Embryophyta</taxon>
        <taxon>Tracheophyta</taxon>
        <taxon>Spermatophyta</taxon>
        <taxon>Magnoliopsida</taxon>
        <taxon>eudicotyledons</taxon>
        <taxon>Gunneridae</taxon>
        <taxon>Pentapetalae</taxon>
        <taxon>rosids</taxon>
        <taxon>fabids</taxon>
        <taxon>Fabales</taxon>
        <taxon>Fabaceae</taxon>
        <taxon>Caesalpinioideae</taxon>
        <taxon>Cassia clade</taxon>
        <taxon>Senna</taxon>
    </lineage>
</organism>
<accession>A0A835CEN0</accession>
<gene>
    <name evidence="1" type="ORF">G2W53_010961</name>
</gene>
<dbReference type="Proteomes" id="UP000634136">
    <property type="component" value="Unassembled WGS sequence"/>
</dbReference>
<proteinExistence type="predicted"/>